<feature type="region of interest" description="Disordered" evidence="5">
    <location>
        <begin position="188"/>
        <end position="217"/>
    </location>
</feature>
<name>A0ABT9NZH0_9ACTN</name>
<dbReference type="PANTHER" id="PTHR22683">
    <property type="entry name" value="SPORULATION PROTEIN RELATED"/>
    <property type="match status" value="1"/>
</dbReference>
<dbReference type="PROSITE" id="PS50901">
    <property type="entry name" value="FTSK"/>
    <property type="match status" value="2"/>
</dbReference>
<dbReference type="InterPro" id="IPR002543">
    <property type="entry name" value="FtsK_dom"/>
</dbReference>
<dbReference type="RefSeq" id="WP_307239060.1">
    <property type="nucleotide sequence ID" value="NZ_JAUSQZ010000001.1"/>
</dbReference>
<dbReference type="Gene3D" id="3.40.50.300">
    <property type="entry name" value="P-loop containing nucleotide triphosphate hydrolases"/>
    <property type="match status" value="3"/>
</dbReference>
<feature type="domain" description="FHA" evidence="6">
    <location>
        <begin position="116"/>
        <end position="165"/>
    </location>
</feature>
<feature type="binding site" evidence="4">
    <location>
        <begin position="643"/>
        <end position="650"/>
    </location>
    <ligand>
        <name>ATP</name>
        <dbReference type="ChEBI" id="CHEBI:30616"/>
    </ligand>
</feature>
<dbReference type="SUPFAM" id="SSF49879">
    <property type="entry name" value="SMAD/FHA domain"/>
    <property type="match status" value="1"/>
</dbReference>
<gene>
    <name evidence="8" type="ORF">J2S57_001109</name>
</gene>
<dbReference type="InterPro" id="IPR008984">
    <property type="entry name" value="SMAD_FHA_dom_sf"/>
</dbReference>
<dbReference type="PROSITE" id="PS50006">
    <property type="entry name" value="FHA_DOMAIN"/>
    <property type="match status" value="1"/>
</dbReference>
<feature type="domain" description="FtsK" evidence="7">
    <location>
        <begin position="950"/>
        <end position="1124"/>
    </location>
</feature>
<dbReference type="Gene3D" id="2.60.200.20">
    <property type="match status" value="1"/>
</dbReference>
<keyword evidence="3 4" id="KW-0067">ATP-binding</keyword>
<dbReference type="SMART" id="SM00382">
    <property type="entry name" value="AAA"/>
    <property type="match status" value="2"/>
</dbReference>
<dbReference type="CDD" id="cd00060">
    <property type="entry name" value="FHA"/>
    <property type="match status" value="1"/>
</dbReference>
<sequence>MDMRLRLTVMLSEIEVTAVNIEIEGRPGLALGKVTQQLLATLPAHPVPTSSSQFRCNGHMVPASQPLGLPPLIQGATLVLAPRDQPSDRPSGVLEIHVTAGPDAGVIHPIVPGRPLAIGRHSPEGLSICDPTLSRRHAEISISETGVHVRDLTSVNGTRVDQEPAGPHAQPLELDRPIHLGATTLALRGPTRPTATSSPDGQGHLLVNRRSSISPPRPRAVIDLPALPPQAPRQRLPWLMTLAPLLIATPLALVWRQPVYLLIAVMSPALMLAQYLSDGRRTSRERRHELELHRSALQKAEQALAAAVLDDSEYLERTRPDLARMATTARVPTDELWMRTHDDPAALTVRLGRGAEVSGVRVRDLASSRADDTEPLHPDVPVAISLLDFPVLGVSGPRAVVLGMARAIIGQLAVLHSPLDLMISLQQGHPTKNAVSDWEWLSWLPHHSPGDTDDLLALHRFRIVILDGAFRLRRRADVAALLTSAREEARPEMAGVPHGHHEHRVIVICLEHDESSLPLECSATVALTGAEPFGVLLTATLDRAGSSPLSFAPDLAGPDWAARLARDLAPLRDATPDQRHDVPARVRLPELLRTTEHPDPFEAASLVRIWRSNRAPVAVLGLAAAGPVTVDLRKDGPHVLVGGTTGSGKSELLQTLIASLAAGSSPEHVTLLLVDYKGGAAFHSCADLPHVGAVLTDLDPRSARRALSSFDAELRRRERLLLQAGSADIDGYASTRTADPTLEPMPRLVVVVDEFRVLAEELPEFVSGLVRIATVGRSLGVHLVLATQRPAGVVSPDIAANVNLRIALRVRDAGDSQDLIADAAAARLPAVPGRALLRIGADAPVEFQTAQATGHAPAGADLSVPVVRLMQDSSAIPDAPLADTSDLERLVSAARSAAAAAGLVPARAPWLPELPTDLSLDDLASAVHPGHLYPGHLLLGLADLPDRQCHDPVRWDLEAGHLAVVGGARSGRSGVLRTLSTVAARDSLTREVPRRVHTYVLDGAGHLGDLERTGLAHAVVRPDDAERAGRMMRRLQRELHRRRGAERSADPLLLLVDGWDSMISAWSDPGHAPLLDALVTLLREGPASGIHLAVIGPVSLLTGPYSSLFPHRLVLGLPDPADAMMVGVPAELARGAGPPGRGAWLASDRSGFHLMQVARPPSHERCSSASEDSAWSVPALPRSVSRASLIRSDRPSRLRVPIGIGGEQARTVTLDVGAAPVTPVLGARGSGRTTALLSLAEGLREAGVPTCFVTGRTAQRPQAVDELAAHLRRHPDCVVLMESPPPTRDDTELLEVLAAHLSETHDQAGHLVVTTSGLEIAGAYRGVLTLARASQQGLILGTPSPADGEVLGVRVERYTPGPPGRGVLVTHGELTSVQIALPTTGGAEGIR</sequence>
<dbReference type="InterPro" id="IPR027417">
    <property type="entry name" value="P-loop_NTPase"/>
</dbReference>
<organism evidence="8 9">
    <name type="scientific">Kineosporia succinea</name>
    <dbReference type="NCBI Taxonomy" id="84632"/>
    <lineage>
        <taxon>Bacteria</taxon>
        <taxon>Bacillati</taxon>
        <taxon>Actinomycetota</taxon>
        <taxon>Actinomycetes</taxon>
        <taxon>Kineosporiales</taxon>
        <taxon>Kineosporiaceae</taxon>
        <taxon>Kineosporia</taxon>
    </lineage>
</organism>
<comment type="caution">
    <text evidence="8">The sequence shown here is derived from an EMBL/GenBank/DDBJ whole genome shotgun (WGS) entry which is preliminary data.</text>
</comment>
<accession>A0ABT9NZH0</accession>
<keyword evidence="9" id="KW-1185">Reference proteome</keyword>
<dbReference type="InterPro" id="IPR050206">
    <property type="entry name" value="FtsK/SpoIIIE/SftA"/>
</dbReference>
<evidence type="ECO:0000256" key="5">
    <source>
        <dbReference type="SAM" id="MobiDB-lite"/>
    </source>
</evidence>
<evidence type="ECO:0000256" key="2">
    <source>
        <dbReference type="ARBA" id="ARBA00022741"/>
    </source>
</evidence>
<feature type="binding site" evidence="4">
    <location>
        <begin position="966"/>
        <end position="973"/>
    </location>
    <ligand>
        <name>ATP</name>
        <dbReference type="ChEBI" id="CHEBI:30616"/>
    </ligand>
</feature>
<dbReference type="Proteomes" id="UP001235712">
    <property type="component" value="Unassembled WGS sequence"/>
</dbReference>
<protein>
    <submittedName>
        <fullName evidence="8">S-DNA-T family DNA segregation ATPase FtsK/SpoIIIE</fullName>
    </submittedName>
</protein>
<dbReference type="PANTHER" id="PTHR22683:SF1">
    <property type="entry name" value="TYPE VII SECRETION SYSTEM PROTEIN ESSC"/>
    <property type="match status" value="1"/>
</dbReference>
<evidence type="ECO:0000313" key="8">
    <source>
        <dbReference type="EMBL" id="MDP9825360.1"/>
    </source>
</evidence>
<feature type="domain" description="FtsK" evidence="7">
    <location>
        <begin position="625"/>
        <end position="817"/>
    </location>
</feature>
<proteinExistence type="predicted"/>
<dbReference type="InterPro" id="IPR003593">
    <property type="entry name" value="AAA+_ATPase"/>
</dbReference>
<reference evidence="8 9" key="1">
    <citation type="submission" date="2023-07" db="EMBL/GenBank/DDBJ databases">
        <title>Sequencing the genomes of 1000 actinobacteria strains.</title>
        <authorList>
            <person name="Klenk H.-P."/>
        </authorList>
    </citation>
    <scope>NUCLEOTIDE SEQUENCE [LARGE SCALE GENOMIC DNA]</scope>
    <source>
        <strain evidence="8 9">DSM 44388</strain>
    </source>
</reference>
<evidence type="ECO:0000256" key="3">
    <source>
        <dbReference type="ARBA" id="ARBA00022840"/>
    </source>
</evidence>
<keyword evidence="1" id="KW-0597">Phosphoprotein</keyword>
<keyword evidence="2 4" id="KW-0547">Nucleotide-binding</keyword>
<dbReference type="EMBL" id="JAUSQZ010000001">
    <property type="protein sequence ID" value="MDP9825360.1"/>
    <property type="molecule type" value="Genomic_DNA"/>
</dbReference>
<dbReference type="InterPro" id="IPR000253">
    <property type="entry name" value="FHA_dom"/>
</dbReference>
<dbReference type="SUPFAM" id="SSF52540">
    <property type="entry name" value="P-loop containing nucleoside triphosphate hydrolases"/>
    <property type="match status" value="2"/>
</dbReference>
<evidence type="ECO:0000256" key="1">
    <source>
        <dbReference type="ARBA" id="ARBA00022553"/>
    </source>
</evidence>
<dbReference type="Pfam" id="PF01580">
    <property type="entry name" value="FtsK_SpoIIIE"/>
    <property type="match status" value="1"/>
</dbReference>
<evidence type="ECO:0000259" key="7">
    <source>
        <dbReference type="PROSITE" id="PS50901"/>
    </source>
</evidence>
<dbReference type="SMART" id="SM00240">
    <property type="entry name" value="FHA"/>
    <property type="match status" value="1"/>
</dbReference>
<dbReference type="CDD" id="cd01127">
    <property type="entry name" value="TrwB_TraG_TraD_VirD4"/>
    <property type="match status" value="1"/>
</dbReference>
<dbReference type="Pfam" id="PF00498">
    <property type="entry name" value="FHA"/>
    <property type="match status" value="1"/>
</dbReference>
<evidence type="ECO:0000313" key="9">
    <source>
        <dbReference type="Proteomes" id="UP001235712"/>
    </source>
</evidence>
<evidence type="ECO:0000256" key="4">
    <source>
        <dbReference type="PROSITE-ProRule" id="PRU00289"/>
    </source>
</evidence>
<evidence type="ECO:0000259" key="6">
    <source>
        <dbReference type="PROSITE" id="PS50006"/>
    </source>
</evidence>